<dbReference type="EMBL" id="JAUBDI010000017">
    <property type="protein sequence ID" value="MDW0114472.1"/>
    <property type="molecule type" value="Genomic_DNA"/>
</dbReference>
<sequence length="240" mass="27032">MKIIELETYEEMSQLAAQIIIQKVREHPTTVLGLATGSTPSGLYEKLVQDHVHNMTSYKEVNTFNLDEYIGLAETHEQSYHTYMDKNLFSKINLRKEQTHIPKGDAVDHLIEAQKYEERIQQAGGIDLQVLGIGKNGHIGFNEPGTSFSSRTHVVDLTPSTRQANQLFFNSLDEVPKKAISMGIATIMESKEILLLISGTSKNDAYKRLLHGAIDEQFPASILKRHPKVTVIRCQSPKQF</sequence>
<dbReference type="InterPro" id="IPR004547">
    <property type="entry name" value="Glucosamine6P_isomerase"/>
</dbReference>
<feature type="active site" description="For ring-opening step" evidence="3">
    <location>
        <position position="143"/>
    </location>
</feature>
<gene>
    <name evidence="3 5" type="primary">nagB</name>
    <name evidence="5" type="ORF">QT711_14835</name>
</gene>
<feature type="active site" description="For ring-opening step" evidence="3">
    <location>
        <position position="136"/>
    </location>
</feature>
<comment type="pathway">
    <text evidence="3">Amino-sugar metabolism; N-acetylneuraminate degradation; D-fructose 6-phosphate from N-acetylneuraminate: step 5/5.</text>
</comment>
<dbReference type="Pfam" id="PF01182">
    <property type="entry name" value="Glucosamine_iso"/>
    <property type="match status" value="1"/>
</dbReference>
<dbReference type="PROSITE" id="PS01161">
    <property type="entry name" value="GLC_GALNAC_ISOMERASE"/>
    <property type="match status" value="1"/>
</dbReference>
<dbReference type="InterPro" id="IPR006148">
    <property type="entry name" value="Glc/Gal-6P_isomerase"/>
</dbReference>
<comment type="function">
    <text evidence="3">Catalyzes the reversible isomerization-deamination of glucosamine 6-phosphate (GlcN6P) to form fructose 6-phosphate (Fru6P) and ammonium ion.</text>
</comment>
<dbReference type="InterPro" id="IPR037171">
    <property type="entry name" value="NagB/RpiA_transferase-like"/>
</dbReference>
<feature type="active site" description="Proton acceptor; for ring-opening step" evidence="3">
    <location>
        <position position="138"/>
    </location>
</feature>
<name>A0ABU4GFU3_9BACL</name>
<comment type="caution">
    <text evidence="5">The sequence shown here is derived from an EMBL/GenBank/DDBJ whole genome shotgun (WGS) entry which is preliminary data.</text>
</comment>
<dbReference type="HAMAP" id="MF_01241">
    <property type="entry name" value="GlcN6P_deamin"/>
    <property type="match status" value="1"/>
</dbReference>
<comment type="catalytic activity">
    <reaction evidence="3">
        <text>alpha-D-glucosamine 6-phosphate + H2O = beta-D-fructose 6-phosphate + NH4(+)</text>
        <dbReference type="Rhea" id="RHEA:12172"/>
        <dbReference type="ChEBI" id="CHEBI:15377"/>
        <dbReference type="ChEBI" id="CHEBI:28938"/>
        <dbReference type="ChEBI" id="CHEBI:57634"/>
        <dbReference type="ChEBI" id="CHEBI:75989"/>
        <dbReference type="EC" id="3.5.99.6"/>
    </reaction>
</comment>
<evidence type="ECO:0000259" key="4">
    <source>
        <dbReference type="Pfam" id="PF01182"/>
    </source>
</evidence>
<dbReference type="SUPFAM" id="SSF100950">
    <property type="entry name" value="NagB/RpiA/CoA transferase-like"/>
    <property type="match status" value="1"/>
</dbReference>
<evidence type="ECO:0000256" key="1">
    <source>
        <dbReference type="ARBA" id="ARBA00022801"/>
    </source>
</evidence>
<dbReference type="CDD" id="cd01399">
    <property type="entry name" value="GlcN6P_deaminase"/>
    <property type="match status" value="1"/>
</dbReference>
<accession>A0ABU4GFU3</accession>
<evidence type="ECO:0000313" key="5">
    <source>
        <dbReference type="EMBL" id="MDW0114472.1"/>
    </source>
</evidence>
<keyword evidence="6" id="KW-1185">Reference proteome</keyword>
<dbReference type="RefSeq" id="WP_317945549.1">
    <property type="nucleotide sequence ID" value="NZ_JAUBDI010000017.1"/>
</dbReference>
<dbReference type="EC" id="3.5.99.6" evidence="3"/>
<dbReference type="PANTHER" id="PTHR11280">
    <property type="entry name" value="GLUCOSAMINE-6-PHOSPHATE ISOMERASE"/>
    <property type="match status" value="1"/>
</dbReference>
<organism evidence="5 6">
    <name type="scientific">Sporosarcina saromensis</name>
    <dbReference type="NCBI Taxonomy" id="359365"/>
    <lineage>
        <taxon>Bacteria</taxon>
        <taxon>Bacillati</taxon>
        <taxon>Bacillota</taxon>
        <taxon>Bacilli</taxon>
        <taxon>Bacillales</taxon>
        <taxon>Caryophanaceae</taxon>
        <taxon>Sporosarcina</taxon>
    </lineage>
</organism>
<feature type="active site" description="Proton acceptor; for enolization step" evidence="3">
    <location>
        <position position="67"/>
    </location>
</feature>
<protein>
    <recommendedName>
        <fullName evidence="3">Glucosamine-6-phosphate deaminase</fullName>
        <ecNumber evidence="3">3.5.99.6</ecNumber>
    </recommendedName>
    <alternativeName>
        <fullName evidence="3">GlcN6P deaminase</fullName>
        <shortName evidence="3">GNPDA</shortName>
    </alternativeName>
    <alternativeName>
        <fullName evidence="3">Glucosamine-6-phosphate isomerase</fullName>
    </alternativeName>
</protein>
<dbReference type="Gene3D" id="3.40.50.1360">
    <property type="match status" value="1"/>
</dbReference>
<evidence type="ECO:0000256" key="3">
    <source>
        <dbReference type="HAMAP-Rule" id="MF_01241"/>
    </source>
</evidence>
<dbReference type="NCBIfam" id="TIGR00502">
    <property type="entry name" value="nagB"/>
    <property type="match status" value="1"/>
</dbReference>
<proteinExistence type="inferred from homology"/>
<evidence type="ECO:0000256" key="2">
    <source>
        <dbReference type="ARBA" id="ARBA00023277"/>
    </source>
</evidence>
<comment type="caution">
    <text evidence="3">Lacks conserved residue(s) required for the propagation of feature annotation.</text>
</comment>
<keyword evidence="2 3" id="KW-0119">Carbohydrate metabolism</keyword>
<evidence type="ECO:0000313" key="6">
    <source>
        <dbReference type="Proteomes" id="UP001282284"/>
    </source>
</evidence>
<keyword evidence="1 3" id="KW-0378">Hydrolase</keyword>
<comment type="similarity">
    <text evidence="3">Belongs to the glucosamine/galactosamine-6-phosphate isomerase family. NagB subfamily.</text>
</comment>
<dbReference type="InterPro" id="IPR018321">
    <property type="entry name" value="Glucosamine6P_isomerase_CS"/>
</dbReference>
<dbReference type="GO" id="GO:0004342">
    <property type="term" value="F:glucosamine-6-phosphate deaminase activity"/>
    <property type="evidence" value="ECO:0007669"/>
    <property type="project" value="UniProtKB-EC"/>
</dbReference>
<feature type="domain" description="Glucosamine/galactosamine-6-phosphate isomerase" evidence="4">
    <location>
        <begin position="9"/>
        <end position="227"/>
    </location>
</feature>
<dbReference type="Proteomes" id="UP001282284">
    <property type="component" value="Unassembled WGS sequence"/>
</dbReference>
<dbReference type="PANTHER" id="PTHR11280:SF5">
    <property type="entry name" value="GLUCOSAMINE-6-PHOSPHATE ISOMERASE"/>
    <property type="match status" value="1"/>
</dbReference>
<reference evidence="5 6" key="1">
    <citation type="submission" date="2023-06" db="EMBL/GenBank/DDBJ databases">
        <title>Sporosarcina sp. nov., isolated from Korean traditional fermented seafood 'Jeotgal'.</title>
        <authorList>
            <person name="Yang A.I."/>
            <person name="Shin N.-R."/>
        </authorList>
    </citation>
    <scope>NUCLEOTIDE SEQUENCE [LARGE SCALE GENOMIC DNA]</scope>
    <source>
        <strain evidence="5 6">KCTC13119</strain>
    </source>
</reference>